<evidence type="ECO:0000313" key="2">
    <source>
        <dbReference type="EMBL" id="CAG8760675.1"/>
    </source>
</evidence>
<comment type="caution">
    <text evidence="2">The sequence shown here is derived from an EMBL/GenBank/DDBJ whole genome shotgun (WGS) entry which is preliminary data.</text>
</comment>
<evidence type="ECO:0000256" key="1">
    <source>
        <dbReference type="SAM" id="Phobius"/>
    </source>
</evidence>
<gene>
    <name evidence="2" type="ORF">GMARGA_LOCUS17438</name>
</gene>
<organism evidence="2 3">
    <name type="scientific">Gigaspora margarita</name>
    <dbReference type="NCBI Taxonomy" id="4874"/>
    <lineage>
        <taxon>Eukaryota</taxon>
        <taxon>Fungi</taxon>
        <taxon>Fungi incertae sedis</taxon>
        <taxon>Mucoromycota</taxon>
        <taxon>Glomeromycotina</taxon>
        <taxon>Glomeromycetes</taxon>
        <taxon>Diversisporales</taxon>
        <taxon>Gigasporaceae</taxon>
        <taxon>Gigaspora</taxon>
    </lineage>
</organism>
<name>A0ABN7VDI5_GIGMA</name>
<proteinExistence type="predicted"/>
<feature type="transmembrane region" description="Helical" evidence="1">
    <location>
        <begin position="32"/>
        <end position="58"/>
    </location>
</feature>
<dbReference type="Proteomes" id="UP000789901">
    <property type="component" value="Unassembled WGS sequence"/>
</dbReference>
<dbReference type="EMBL" id="CAJVQB010013212">
    <property type="protein sequence ID" value="CAG8760675.1"/>
    <property type="molecule type" value="Genomic_DNA"/>
</dbReference>
<keyword evidence="1" id="KW-1133">Transmembrane helix</keyword>
<keyword evidence="1" id="KW-0472">Membrane</keyword>
<keyword evidence="3" id="KW-1185">Reference proteome</keyword>
<sequence>METIWEADITGSNTYKTYKTDTSGIPIKENDILYFIVGLSQFDLDFNLILTTVVIQFLPESPNSALNLALYVIIGSLGAILVLVI</sequence>
<protein>
    <submittedName>
        <fullName evidence="2">26596_t:CDS:1</fullName>
    </submittedName>
</protein>
<feature type="non-terminal residue" evidence="2">
    <location>
        <position position="85"/>
    </location>
</feature>
<keyword evidence="1" id="KW-0812">Transmembrane</keyword>
<evidence type="ECO:0000313" key="3">
    <source>
        <dbReference type="Proteomes" id="UP000789901"/>
    </source>
</evidence>
<accession>A0ABN7VDI5</accession>
<feature type="transmembrane region" description="Helical" evidence="1">
    <location>
        <begin position="64"/>
        <end position="84"/>
    </location>
</feature>
<reference evidence="2 3" key="1">
    <citation type="submission" date="2021-06" db="EMBL/GenBank/DDBJ databases">
        <authorList>
            <person name="Kallberg Y."/>
            <person name="Tangrot J."/>
            <person name="Rosling A."/>
        </authorList>
    </citation>
    <scope>NUCLEOTIDE SEQUENCE [LARGE SCALE GENOMIC DNA]</scope>
    <source>
        <strain evidence="2 3">120-4 pot B 10/14</strain>
    </source>
</reference>